<feature type="region of interest" description="Disordered" evidence="1">
    <location>
        <begin position="483"/>
        <end position="595"/>
    </location>
</feature>
<protein>
    <recommendedName>
        <fullName evidence="4">CCHC-type domain-containing protein</fullName>
    </recommendedName>
</protein>
<sequence length="816" mass="93747">MAAAAGRRDNDDDGRNDIQELARVIRQSQREPYPKIDVPLFDGNHASSWANKFEQLGYSNEWTDEKMLRMVKRYCQVEYRDEIDELVRISRNWPDFKARLLEKYQLSDRLLDLRDLRTVDRKKFGTTKQFLSEFERVARLIPDLSDKDRCLIFLDNFNDVEQSKLVEGMHGRYDSTKVRQNALVGKFDDILYRLLRQQEEEWENVNLGEVKDDEIYKTLTCMREMMEGVKEERLKLQVMLASEKKSKRKGKESVGEESDSESEEEKDPPRKLTKAERKGKNGGQNNQGGNGNVGAGSSGQSSQDQGQFQPQGGRGRGRGRGNGQRSRWAWQQEATCNYCAEKGHIMRFCQLLSKYEEEGIVFITIRGGIFDYEGNLIDPNIERGMRKEAYRRMGRPLPATFRIASPEEAGLAGVEEVMASLHIDDSSAEPGGFREKVVERAQTIMRRLARCRDSILRLCVDMEEAWPGLPNVFLFGEWGDKREDASGQAGTSAPRETSQTGPMVSTMRPRPVLKRSAPTLAVQTRMRRRNEQLQEEREPEKAVGEKPIPVSESDEDNEDEKLRAEEEERARRRALEREPEKGKTEAGEEEPRKKKNIYSIPVEQGVDIERLVDKILEKADQAEESVTVDAFLKEKESQLSINSLTYLTDAATRRGKSIWNAPTCHEVRSELVMEGPFIEEDPWGEQTAEEMMRLALTDDIDLMLDPLTIEQGHMQTDDAFQTVGRMSYIMNLLVHEERLRLMNAEEGSSEVKEAFKEKEHEGEYKKIRMWLNGELDENEVDPVVREKSKGFVVHDGHLFKKVVDGLPKRVVCETSR</sequence>
<feature type="compositionally biased region" description="Basic and acidic residues" evidence="1">
    <location>
        <begin position="529"/>
        <end position="544"/>
    </location>
</feature>
<dbReference type="AlphaFoldDB" id="A0A388KSY0"/>
<dbReference type="OrthoDB" id="3037028at2759"/>
<gene>
    <name evidence="2" type="ORF">CBR_g12875</name>
</gene>
<dbReference type="EMBL" id="BFEA01000178">
    <property type="protein sequence ID" value="GBG73157.1"/>
    <property type="molecule type" value="Genomic_DNA"/>
</dbReference>
<evidence type="ECO:0000313" key="3">
    <source>
        <dbReference type="Proteomes" id="UP000265515"/>
    </source>
</evidence>
<evidence type="ECO:0008006" key="4">
    <source>
        <dbReference type="Google" id="ProtNLM"/>
    </source>
</evidence>
<evidence type="ECO:0000256" key="1">
    <source>
        <dbReference type="SAM" id="MobiDB-lite"/>
    </source>
</evidence>
<name>A0A388KSY0_CHABU</name>
<evidence type="ECO:0000313" key="2">
    <source>
        <dbReference type="EMBL" id="GBG73157.1"/>
    </source>
</evidence>
<organism evidence="2 3">
    <name type="scientific">Chara braunii</name>
    <name type="common">Braun's stonewort</name>
    <dbReference type="NCBI Taxonomy" id="69332"/>
    <lineage>
        <taxon>Eukaryota</taxon>
        <taxon>Viridiplantae</taxon>
        <taxon>Streptophyta</taxon>
        <taxon>Charophyceae</taxon>
        <taxon>Charales</taxon>
        <taxon>Characeae</taxon>
        <taxon>Chara</taxon>
    </lineage>
</organism>
<feature type="compositionally biased region" description="Basic and acidic residues" evidence="1">
    <location>
        <begin position="267"/>
        <end position="279"/>
    </location>
</feature>
<dbReference type="Proteomes" id="UP000265515">
    <property type="component" value="Unassembled WGS sequence"/>
</dbReference>
<feature type="compositionally biased region" description="Gly residues" evidence="1">
    <location>
        <begin position="281"/>
        <end position="297"/>
    </location>
</feature>
<proteinExistence type="predicted"/>
<feature type="compositionally biased region" description="Polar residues" evidence="1">
    <location>
        <begin position="488"/>
        <end position="503"/>
    </location>
</feature>
<feature type="compositionally biased region" description="Acidic residues" evidence="1">
    <location>
        <begin position="255"/>
        <end position="266"/>
    </location>
</feature>
<reference evidence="2 3" key="1">
    <citation type="journal article" date="2018" name="Cell">
        <title>The Chara Genome: Secondary Complexity and Implications for Plant Terrestrialization.</title>
        <authorList>
            <person name="Nishiyama T."/>
            <person name="Sakayama H."/>
            <person name="Vries J.D."/>
            <person name="Buschmann H."/>
            <person name="Saint-Marcoux D."/>
            <person name="Ullrich K.K."/>
            <person name="Haas F.B."/>
            <person name="Vanderstraeten L."/>
            <person name="Becker D."/>
            <person name="Lang D."/>
            <person name="Vosolsobe S."/>
            <person name="Rombauts S."/>
            <person name="Wilhelmsson P.K.I."/>
            <person name="Janitza P."/>
            <person name="Kern R."/>
            <person name="Heyl A."/>
            <person name="Rumpler F."/>
            <person name="Villalobos L.I.A.C."/>
            <person name="Clay J.M."/>
            <person name="Skokan R."/>
            <person name="Toyoda A."/>
            <person name="Suzuki Y."/>
            <person name="Kagoshima H."/>
            <person name="Schijlen E."/>
            <person name="Tajeshwar N."/>
            <person name="Catarino B."/>
            <person name="Hetherington A.J."/>
            <person name="Saltykova A."/>
            <person name="Bonnot C."/>
            <person name="Breuninger H."/>
            <person name="Symeonidi A."/>
            <person name="Radhakrishnan G.V."/>
            <person name="Van Nieuwerburgh F."/>
            <person name="Deforce D."/>
            <person name="Chang C."/>
            <person name="Karol K.G."/>
            <person name="Hedrich R."/>
            <person name="Ulvskov P."/>
            <person name="Glockner G."/>
            <person name="Delwiche C.F."/>
            <person name="Petrasek J."/>
            <person name="Van de Peer Y."/>
            <person name="Friml J."/>
            <person name="Beilby M."/>
            <person name="Dolan L."/>
            <person name="Kohara Y."/>
            <person name="Sugano S."/>
            <person name="Fujiyama A."/>
            <person name="Delaux P.-M."/>
            <person name="Quint M."/>
            <person name="TheiBen G."/>
            <person name="Hagemann M."/>
            <person name="Harholt J."/>
            <person name="Dunand C."/>
            <person name="Zachgo S."/>
            <person name="Langdale J."/>
            <person name="Maumus F."/>
            <person name="Straeten D.V.D."/>
            <person name="Gould S.B."/>
            <person name="Rensing S.A."/>
        </authorList>
    </citation>
    <scope>NUCLEOTIDE SEQUENCE [LARGE SCALE GENOMIC DNA]</scope>
    <source>
        <strain evidence="2 3">S276</strain>
    </source>
</reference>
<keyword evidence="3" id="KW-1185">Reference proteome</keyword>
<feature type="compositionally biased region" description="Basic and acidic residues" evidence="1">
    <location>
        <begin position="560"/>
        <end position="592"/>
    </location>
</feature>
<comment type="caution">
    <text evidence="2">The sequence shown here is derived from an EMBL/GenBank/DDBJ whole genome shotgun (WGS) entry which is preliminary data.</text>
</comment>
<dbReference type="Gramene" id="GBG73157">
    <property type="protein sequence ID" value="GBG73157"/>
    <property type="gene ID" value="CBR_g12875"/>
</dbReference>
<accession>A0A388KSY0</accession>
<feature type="compositionally biased region" description="Low complexity" evidence="1">
    <location>
        <begin position="298"/>
        <end position="311"/>
    </location>
</feature>
<feature type="region of interest" description="Disordered" evidence="1">
    <location>
        <begin position="243"/>
        <end position="326"/>
    </location>
</feature>